<protein>
    <recommendedName>
        <fullName evidence="1">Reverse transcriptase Ty1/copia-type domain-containing protein</fullName>
    </recommendedName>
</protein>
<feature type="domain" description="Reverse transcriptase Ty1/copia-type" evidence="1">
    <location>
        <begin position="1"/>
        <end position="52"/>
    </location>
</feature>
<accession>A0A6A6GVJ3</accession>
<dbReference type="Proteomes" id="UP000800092">
    <property type="component" value="Unassembled WGS sequence"/>
</dbReference>
<sequence length="53" mass="6240">ISGINFNKTFAPIIYYNSLRLLLCITLLYKYAAYLIDFNTAYLNNLLRKKIYA</sequence>
<evidence type="ECO:0000313" key="3">
    <source>
        <dbReference type="Proteomes" id="UP000800092"/>
    </source>
</evidence>
<evidence type="ECO:0000259" key="1">
    <source>
        <dbReference type="Pfam" id="PF07727"/>
    </source>
</evidence>
<dbReference type="EMBL" id="ML991854">
    <property type="protein sequence ID" value="KAF2229794.1"/>
    <property type="molecule type" value="Genomic_DNA"/>
</dbReference>
<keyword evidence="3" id="KW-1185">Reference proteome</keyword>
<evidence type="ECO:0000313" key="2">
    <source>
        <dbReference type="EMBL" id="KAF2229794.1"/>
    </source>
</evidence>
<proteinExistence type="predicted"/>
<dbReference type="AlphaFoldDB" id="A0A6A6GVJ3"/>
<dbReference type="Pfam" id="PF07727">
    <property type="entry name" value="RVT_2"/>
    <property type="match status" value="1"/>
</dbReference>
<dbReference type="InterPro" id="IPR013103">
    <property type="entry name" value="RVT_2"/>
</dbReference>
<reference evidence="2" key="1">
    <citation type="journal article" date="2020" name="Stud. Mycol.">
        <title>101 Dothideomycetes genomes: a test case for predicting lifestyles and emergence of pathogens.</title>
        <authorList>
            <person name="Haridas S."/>
            <person name="Albert R."/>
            <person name="Binder M."/>
            <person name="Bloem J."/>
            <person name="Labutti K."/>
            <person name="Salamov A."/>
            <person name="Andreopoulos B."/>
            <person name="Baker S."/>
            <person name="Barry K."/>
            <person name="Bills G."/>
            <person name="Bluhm B."/>
            <person name="Cannon C."/>
            <person name="Castanera R."/>
            <person name="Culley D."/>
            <person name="Daum C."/>
            <person name="Ezra D."/>
            <person name="Gonzalez J."/>
            <person name="Henrissat B."/>
            <person name="Kuo A."/>
            <person name="Liang C."/>
            <person name="Lipzen A."/>
            <person name="Lutzoni F."/>
            <person name="Magnuson J."/>
            <person name="Mondo S."/>
            <person name="Nolan M."/>
            <person name="Ohm R."/>
            <person name="Pangilinan J."/>
            <person name="Park H.-J."/>
            <person name="Ramirez L."/>
            <person name="Alfaro M."/>
            <person name="Sun H."/>
            <person name="Tritt A."/>
            <person name="Yoshinaga Y."/>
            <person name="Zwiers L.-H."/>
            <person name="Turgeon B."/>
            <person name="Goodwin S."/>
            <person name="Spatafora J."/>
            <person name="Crous P."/>
            <person name="Grigoriev I."/>
        </authorList>
    </citation>
    <scope>NUCLEOTIDE SEQUENCE</scope>
    <source>
        <strain evidence="2">Tuck. ex Michener</strain>
    </source>
</reference>
<gene>
    <name evidence="2" type="ORF">EV356DRAFT_455182</name>
</gene>
<organism evidence="2 3">
    <name type="scientific">Viridothelium virens</name>
    <name type="common">Speckled blister lichen</name>
    <name type="synonym">Trypethelium virens</name>
    <dbReference type="NCBI Taxonomy" id="1048519"/>
    <lineage>
        <taxon>Eukaryota</taxon>
        <taxon>Fungi</taxon>
        <taxon>Dikarya</taxon>
        <taxon>Ascomycota</taxon>
        <taxon>Pezizomycotina</taxon>
        <taxon>Dothideomycetes</taxon>
        <taxon>Dothideomycetes incertae sedis</taxon>
        <taxon>Trypetheliales</taxon>
        <taxon>Trypetheliaceae</taxon>
        <taxon>Viridothelium</taxon>
    </lineage>
</organism>
<name>A0A6A6GVJ3_VIRVR</name>
<dbReference type="OrthoDB" id="5423336at2759"/>
<feature type="non-terminal residue" evidence="2">
    <location>
        <position position="1"/>
    </location>
</feature>